<sequence length="411" mass="43761">MPVIAALLAGALLATLGLQLLLTLAFAVVVRRRLRRLPGLAQPAPAAEVVLCLRGADPSLADALMALAGQTYPGPWRLLVVVDSRQDPAWPMAQQTIARLEAAGQAGWQAARLTPLAARPAQGSLKSASLRQAFGELDAATELVALVDADAVVAPGWLAALAAGCGPDGVGAVSGNRWYAPEQGSGPGLVRAIWNGGALVLMTLLGIPWGGSLAVRRQLIEPSGWRELLATSLCEDTALSAPLARCGWRYQFRPELIALDRDDGIALRPLRRWISRQLLTARLHHSAWPLVALHGLGSALLVLVALLSLLAALLVGRLAEAGLLLAALIGYELGCVALLLLIEAVAARALQPLGGRLPPPNLAHAWRLLRWLPLTQWVYGLATLRAALARRVEWRGVHYRVRGRGVEWLEG</sequence>
<keyword evidence="4" id="KW-0328">Glycosyltransferase</keyword>
<dbReference type="EMBL" id="PXXO01000001">
    <property type="protein sequence ID" value="PSJ07311.1"/>
    <property type="molecule type" value="Genomic_DNA"/>
</dbReference>
<keyword evidence="7 9" id="KW-1133">Transmembrane helix</keyword>
<feature type="transmembrane region" description="Helical" evidence="9">
    <location>
        <begin position="287"/>
        <end position="315"/>
    </location>
</feature>
<proteinExistence type="predicted"/>
<dbReference type="CDD" id="cd00761">
    <property type="entry name" value="Glyco_tranf_GTA_type"/>
    <property type="match status" value="1"/>
</dbReference>
<dbReference type="PANTHER" id="PTHR12726">
    <property type="entry name" value="CERAMIDE GLUCOSYLTRANSFERASE"/>
    <property type="match status" value="1"/>
</dbReference>
<comment type="subcellular location">
    <subcellularLocation>
        <location evidence="1">Membrane</location>
        <topology evidence="1">Multi-pass membrane protein</topology>
    </subcellularLocation>
</comment>
<evidence type="ECO:0000256" key="3">
    <source>
        <dbReference type="ARBA" id="ARBA00004991"/>
    </source>
</evidence>
<dbReference type="InterPro" id="IPR025993">
    <property type="entry name" value="Ceramide_glucosylTrfase"/>
</dbReference>
<evidence type="ECO:0008006" key="12">
    <source>
        <dbReference type="Google" id="ProtNLM"/>
    </source>
</evidence>
<evidence type="ECO:0000256" key="8">
    <source>
        <dbReference type="ARBA" id="ARBA00023136"/>
    </source>
</evidence>
<feature type="transmembrane region" description="Helical" evidence="9">
    <location>
        <begin position="322"/>
        <end position="348"/>
    </location>
</feature>
<keyword evidence="6 9" id="KW-0812">Transmembrane</keyword>
<gene>
    <name evidence="10" type="ORF">C7K55_00780</name>
</gene>
<dbReference type="Pfam" id="PF13506">
    <property type="entry name" value="Glyco_transf_21"/>
    <property type="match status" value="1"/>
</dbReference>
<dbReference type="SUPFAM" id="SSF53448">
    <property type="entry name" value="Nucleotide-diphospho-sugar transferases"/>
    <property type="match status" value="1"/>
</dbReference>
<evidence type="ECO:0000313" key="10">
    <source>
        <dbReference type="EMBL" id="PSJ07311.1"/>
    </source>
</evidence>
<evidence type="ECO:0000313" key="11">
    <source>
        <dbReference type="Proteomes" id="UP000243002"/>
    </source>
</evidence>
<keyword evidence="5" id="KW-0808">Transferase</keyword>
<evidence type="ECO:0000256" key="9">
    <source>
        <dbReference type="SAM" id="Phobius"/>
    </source>
</evidence>
<organism evidence="10 11">
    <name type="scientific">Cyanobium usitatum str. Tous</name>
    <dbReference type="NCBI Taxonomy" id="2116684"/>
    <lineage>
        <taxon>Bacteria</taxon>
        <taxon>Bacillati</taxon>
        <taxon>Cyanobacteriota</taxon>
        <taxon>Cyanophyceae</taxon>
        <taxon>Synechococcales</taxon>
        <taxon>Prochlorococcaceae</taxon>
        <taxon>Cyanobium</taxon>
    </lineage>
</organism>
<keyword evidence="11" id="KW-1185">Reference proteome</keyword>
<evidence type="ECO:0000256" key="6">
    <source>
        <dbReference type="ARBA" id="ARBA00022692"/>
    </source>
</evidence>
<dbReference type="PANTHER" id="PTHR12726:SF0">
    <property type="entry name" value="CERAMIDE GLUCOSYLTRANSFERASE"/>
    <property type="match status" value="1"/>
</dbReference>
<comment type="caution">
    <text evidence="10">The sequence shown here is derived from an EMBL/GenBank/DDBJ whole genome shotgun (WGS) entry which is preliminary data.</text>
</comment>
<evidence type="ECO:0000256" key="5">
    <source>
        <dbReference type="ARBA" id="ARBA00022679"/>
    </source>
</evidence>
<dbReference type="InterPro" id="IPR029044">
    <property type="entry name" value="Nucleotide-diphossugar_trans"/>
</dbReference>
<dbReference type="GO" id="GO:0008120">
    <property type="term" value="F:ceramide glucosyltransferase activity"/>
    <property type="evidence" value="ECO:0007669"/>
    <property type="project" value="TreeGrafter"/>
</dbReference>
<evidence type="ECO:0000256" key="2">
    <source>
        <dbReference type="ARBA" id="ARBA00004760"/>
    </source>
</evidence>
<comment type="pathway">
    <text evidence="3">Sphingolipid metabolism.</text>
</comment>
<dbReference type="AlphaFoldDB" id="A0A2P7N1K9"/>
<dbReference type="Gene3D" id="3.90.550.10">
    <property type="entry name" value="Spore Coat Polysaccharide Biosynthesis Protein SpsA, Chain A"/>
    <property type="match status" value="1"/>
</dbReference>
<reference evidence="10 11" key="1">
    <citation type="journal article" date="2018" name="Environ. Microbiol.">
        <title>Ecological and genomic features of two widespread freshwater picocyanobacteria.</title>
        <authorList>
            <person name="Cabello-Yeves P.J."/>
            <person name="Picazo A."/>
            <person name="Camacho A."/>
            <person name="Callieri C."/>
            <person name="Rosselli R."/>
            <person name="Roda-Garcia J.J."/>
            <person name="Coutinho F.H."/>
            <person name="Rodriguez-Valera F."/>
        </authorList>
    </citation>
    <scope>NUCLEOTIDE SEQUENCE [LARGE SCALE GENOMIC DNA]</scope>
    <source>
        <strain evidence="10 11">Tous</strain>
    </source>
</reference>
<name>A0A2P7N1K9_9CYAN</name>
<comment type="pathway">
    <text evidence="2">Lipid metabolism; sphingolipid metabolism.</text>
</comment>
<accession>A0A2P7N1K9</accession>
<keyword evidence="8 9" id="KW-0472">Membrane</keyword>
<dbReference type="GO" id="GO:0016020">
    <property type="term" value="C:membrane"/>
    <property type="evidence" value="ECO:0007669"/>
    <property type="project" value="UniProtKB-SubCell"/>
</dbReference>
<evidence type="ECO:0000256" key="4">
    <source>
        <dbReference type="ARBA" id="ARBA00022676"/>
    </source>
</evidence>
<evidence type="ECO:0000256" key="1">
    <source>
        <dbReference type="ARBA" id="ARBA00004141"/>
    </source>
</evidence>
<protein>
    <recommendedName>
        <fullName evidence="12">Glycosyl transferase</fullName>
    </recommendedName>
</protein>
<evidence type="ECO:0000256" key="7">
    <source>
        <dbReference type="ARBA" id="ARBA00022989"/>
    </source>
</evidence>
<dbReference type="GO" id="GO:0006679">
    <property type="term" value="P:glucosylceramide biosynthetic process"/>
    <property type="evidence" value="ECO:0007669"/>
    <property type="project" value="TreeGrafter"/>
</dbReference>
<dbReference type="Proteomes" id="UP000243002">
    <property type="component" value="Unassembled WGS sequence"/>
</dbReference>